<name>A0AAE3A6N2_9FIRM</name>
<dbReference type="Proteomes" id="UP001198220">
    <property type="component" value="Unassembled WGS sequence"/>
</dbReference>
<proteinExistence type="predicted"/>
<organism evidence="1 2">
    <name type="scientific">Hominiventricola filiformis</name>
    <dbReference type="NCBI Taxonomy" id="2885352"/>
    <lineage>
        <taxon>Bacteria</taxon>
        <taxon>Bacillati</taxon>
        <taxon>Bacillota</taxon>
        <taxon>Clostridia</taxon>
        <taxon>Lachnospirales</taxon>
        <taxon>Lachnospiraceae</taxon>
        <taxon>Hominiventricola</taxon>
    </lineage>
</organism>
<evidence type="ECO:0000313" key="2">
    <source>
        <dbReference type="Proteomes" id="UP001198220"/>
    </source>
</evidence>
<protein>
    <submittedName>
        <fullName evidence="1">Uncharacterized protein</fullName>
    </submittedName>
</protein>
<dbReference type="AlphaFoldDB" id="A0AAE3A6N2"/>
<gene>
    <name evidence="1" type="ORF">LKD36_12290</name>
</gene>
<keyword evidence="2" id="KW-1185">Reference proteome</keyword>
<accession>A0AAE3A6N2</accession>
<reference evidence="1 2" key="1">
    <citation type="submission" date="2021-10" db="EMBL/GenBank/DDBJ databases">
        <title>Anaerobic single-cell dispensing facilitates the cultivation of human gut bacteria.</title>
        <authorList>
            <person name="Afrizal A."/>
        </authorList>
    </citation>
    <scope>NUCLEOTIDE SEQUENCE [LARGE SCALE GENOMIC DNA]</scope>
    <source>
        <strain evidence="1 2">CLA-AA-H276</strain>
    </source>
</reference>
<sequence>MDYELLIQRVMEEVRKRLAEEEAKKAVCGKKEECTTAEEVKRVALNKKFIMEKDVRAAKEQGAGAVEIPGTSKITDLAKEYAHEHGLLLIIDGKTDKARR</sequence>
<evidence type="ECO:0000313" key="1">
    <source>
        <dbReference type="EMBL" id="MCC2126946.1"/>
    </source>
</evidence>
<comment type="caution">
    <text evidence="1">The sequence shown here is derived from an EMBL/GenBank/DDBJ whole genome shotgun (WGS) entry which is preliminary data.</text>
</comment>
<dbReference type="EMBL" id="JAJEPS010000012">
    <property type="protein sequence ID" value="MCC2126946.1"/>
    <property type="molecule type" value="Genomic_DNA"/>
</dbReference>
<dbReference type="RefSeq" id="WP_118771608.1">
    <property type="nucleotide sequence ID" value="NZ_JAJEPS010000012.1"/>
</dbReference>